<dbReference type="SUPFAM" id="SSF53067">
    <property type="entry name" value="Actin-like ATPase domain"/>
    <property type="match status" value="2"/>
</dbReference>
<dbReference type="EC" id="2.7.1.2" evidence="3"/>
<keyword evidence="13" id="KW-1185">Reference proteome</keyword>
<accession>A0A4T0FXP8</accession>
<comment type="caution">
    <text evidence="12">The sequence shown here is derived from an EMBL/GenBank/DDBJ whole genome shotgun (WGS) entry which is preliminary data.</text>
</comment>
<dbReference type="InterPro" id="IPR022672">
    <property type="entry name" value="Hexokinase_N"/>
</dbReference>
<feature type="compositionally biased region" description="Polar residues" evidence="9">
    <location>
        <begin position="1000"/>
        <end position="1019"/>
    </location>
</feature>
<evidence type="ECO:0000256" key="4">
    <source>
        <dbReference type="ARBA" id="ARBA00022679"/>
    </source>
</evidence>
<dbReference type="GO" id="GO:0006006">
    <property type="term" value="P:glucose metabolic process"/>
    <property type="evidence" value="ECO:0007669"/>
    <property type="project" value="TreeGrafter"/>
</dbReference>
<dbReference type="GO" id="GO:0006096">
    <property type="term" value="P:glycolytic process"/>
    <property type="evidence" value="ECO:0007669"/>
    <property type="project" value="UniProtKB-UniPathway"/>
</dbReference>
<feature type="compositionally biased region" description="Basic and acidic residues" evidence="9">
    <location>
        <begin position="561"/>
        <end position="584"/>
    </location>
</feature>
<keyword evidence="5" id="KW-0547">Nucleotide-binding</keyword>
<dbReference type="GO" id="GO:0001678">
    <property type="term" value="P:intracellular glucose homeostasis"/>
    <property type="evidence" value="ECO:0007669"/>
    <property type="project" value="InterPro"/>
</dbReference>
<keyword evidence="8" id="KW-0324">Glycolysis</keyword>
<feature type="region of interest" description="Disordered" evidence="9">
    <location>
        <begin position="698"/>
        <end position="727"/>
    </location>
</feature>
<feature type="compositionally biased region" description="Acidic residues" evidence="9">
    <location>
        <begin position="936"/>
        <end position="948"/>
    </location>
</feature>
<keyword evidence="4" id="KW-0808">Transferase</keyword>
<keyword evidence="6" id="KW-0418">Kinase</keyword>
<comment type="similarity">
    <text evidence="2">Belongs to the hexokinase family.</text>
</comment>
<dbReference type="PANTHER" id="PTHR19443">
    <property type="entry name" value="HEXOKINASE"/>
    <property type="match status" value="1"/>
</dbReference>
<dbReference type="InterPro" id="IPR043129">
    <property type="entry name" value="ATPase_NBD"/>
</dbReference>
<gene>
    <name evidence="12" type="ORF">E3P99_00945</name>
</gene>
<feature type="domain" description="Hexokinase C-terminal" evidence="11">
    <location>
        <begin position="199"/>
        <end position="440"/>
    </location>
</feature>
<dbReference type="Gene3D" id="3.40.367.20">
    <property type="match status" value="1"/>
</dbReference>
<evidence type="ECO:0000313" key="12">
    <source>
        <dbReference type="EMBL" id="TIA91806.1"/>
    </source>
</evidence>
<feature type="compositionally biased region" description="Basic and acidic residues" evidence="9">
    <location>
        <begin position="475"/>
        <end position="488"/>
    </location>
</feature>
<keyword evidence="7" id="KW-0067">ATP-binding</keyword>
<feature type="compositionally biased region" description="Polar residues" evidence="9">
    <location>
        <begin position="782"/>
        <end position="804"/>
    </location>
</feature>
<dbReference type="Gene3D" id="3.30.420.40">
    <property type="match status" value="1"/>
</dbReference>
<evidence type="ECO:0000256" key="6">
    <source>
        <dbReference type="ARBA" id="ARBA00022777"/>
    </source>
</evidence>
<feature type="domain" description="Hexokinase N-terminal" evidence="10">
    <location>
        <begin position="5"/>
        <end position="193"/>
    </location>
</feature>
<evidence type="ECO:0000259" key="11">
    <source>
        <dbReference type="Pfam" id="PF03727"/>
    </source>
</evidence>
<evidence type="ECO:0000256" key="1">
    <source>
        <dbReference type="ARBA" id="ARBA00004888"/>
    </source>
</evidence>
<dbReference type="CDD" id="cd24088">
    <property type="entry name" value="ASKHA_NBD_GLK1-2_fungi"/>
    <property type="match status" value="1"/>
</dbReference>
<dbReference type="FunFam" id="3.30.420.40:FF:000034">
    <property type="entry name" value="Phosphotransferase"/>
    <property type="match status" value="1"/>
</dbReference>
<feature type="region of interest" description="Disordered" evidence="9">
    <location>
        <begin position="436"/>
        <end position="510"/>
    </location>
</feature>
<evidence type="ECO:0000256" key="9">
    <source>
        <dbReference type="SAM" id="MobiDB-lite"/>
    </source>
</evidence>
<comment type="pathway">
    <text evidence="1">Carbohydrate degradation; glycolysis; D-glyceraldehyde 3-phosphate and glycerone phosphate from D-glucose: step 1/4.</text>
</comment>
<dbReference type="Proteomes" id="UP000310189">
    <property type="component" value="Unassembled WGS sequence"/>
</dbReference>
<reference evidence="12 13" key="1">
    <citation type="submission" date="2019-03" db="EMBL/GenBank/DDBJ databases">
        <title>Sequencing 23 genomes of Wallemia ichthyophaga.</title>
        <authorList>
            <person name="Gostincar C."/>
        </authorList>
    </citation>
    <scope>NUCLEOTIDE SEQUENCE [LARGE SCALE GENOMIC DNA]</scope>
    <source>
        <strain evidence="12 13">EXF-5753</strain>
    </source>
</reference>
<dbReference type="PROSITE" id="PS51748">
    <property type="entry name" value="HEXOKINASE_2"/>
    <property type="match status" value="1"/>
</dbReference>
<dbReference type="Pfam" id="PF03727">
    <property type="entry name" value="Hexokinase_2"/>
    <property type="match status" value="1"/>
</dbReference>
<evidence type="ECO:0000259" key="10">
    <source>
        <dbReference type="Pfam" id="PF00349"/>
    </source>
</evidence>
<evidence type="ECO:0000256" key="7">
    <source>
        <dbReference type="ARBA" id="ARBA00022840"/>
    </source>
</evidence>
<name>A0A4T0FXP8_9BASI</name>
<organism evidence="12 13">
    <name type="scientific">Wallemia hederae</name>
    <dbReference type="NCBI Taxonomy" id="1540922"/>
    <lineage>
        <taxon>Eukaryota</taxon>
        <taxon>Fungi</taxon>
        <taxon>Dikarya</taxon>
        <taxon>Basidiomycota</taxon>
        <taxon>Wallemiomycotina</taxon>
        <taxon>Wallemiomycetes</taxon>
        <taxon>Wallemiales</taxon>
        <taxon>Wallemiaceae</taxon>
        <taxon>Wallemia</taxon>
    </lineage>
</organism>
<evidence type="ECO:0000256" key="8">
    <source>
        <dbReference type="ARBA" id="ARBA00023152"/>
    </source>
</evidence>
<dbReference type="PRINTS" id="PR00475">
    <property type="entry name" value="HEXOKINASE"/>
</dbReference>
<dbReference type="InterPro" id="IPR022673">
    <property type="entry name" value="Hexokinase_C"/>
</dbReference>
<dbReference type="OrthoDB" id="419537at2759"/>
<dbReference type="EMBL" id="SPNW01000010">
    <property type="protein sequence ID" value="TIA91806.1"/>
    <property type="molecule type" value="Genomic_DNA"/>
</dbReference>
<dbReference type="GO" id="GO:0005739">
    <property type="term" value="C:mitochondrion"/>
    <property type="evidence" value="ECO:0007669"/>
    <property type="project" value="TreeGrafter"/>
</dbReference>
<dbReference type="GO" id="GO:0005524">
    <property type="term" value="F:ATP binding"/>
    <property type="evidence" value="ECO:0007669"/>
    <property type="project" value="UniProtKB-KW"/>
</dbReference>
<dbReference type="InterPro" id="IPR001312">
    <property type="entry name" value="Hexokinase"/>
</dbReference>
<evidence type="ECO:0000256" key="2">
    <source>
        <dbReference type="ARBA" id="ARBA00009225"/>
    </source>
</evidence>
<proteinExistence type="inferred from homology"/>
<dbReference type="GO" id="GO:0005536">
    <property type="term" value="F:D-glucose binding"/>
    <property type="evidence" value="ECO:0007669"/>
    <property type="project" value="InterPro"/>
</dbReference>
<dbReference type="AlphaFoldDB" id="A0A4T0FXP8"/>
<dbReference type="Pfam" id="PF00349">
    <property type="entry name" value="Hexokinase_1"/>
    <property type="match status" value="1"/>
</dbReference>
<sequence>MISKDKFIIDDSGLDKIKEEIQQEFSHGLAHHGTDVSMIPTYVYGLPDGTESGTYLSLDLGGTNMRVCEVHLSGDRRFSISQEKYKISDELKTGEFTDLFAYMAKSIGHFVATKSHAKQGDRLPLGFTFSFPVDQSAINSGKLIGFTKGFKAANAVGKDVVKTLQHCLDEQKIPVDVVALVNDTVGTLLAHSYQSGGAKIGAIFGTGTNGAYLENLSEILKLDDAAKNSKAGSKMVVNTEWGNVDNARSVLPINEWDDIVDSASINPQSFEKLISGMYLGEILRRFLVDMHSKKHFLSQLDKLPDSLNTQYGLDTALMSASLEDVEGAELTQTYKVMTDLGVSKDLIKKEDAELFRDGSKYIGLRAARLSACALAAVIESEVRENETGDINIGLDGSVIEFFPKFEQSMRDALKVLLGHEAEQRIKIGLAKDGSGVGAELMQPRKTSSSSSSRDGYKPPVSTGWIKAGEASTRVHSREPESGSSRDGHTATTIAKPRHQSSPPQLESKSSKWMLDMDTFSKAMSTTKTKLFSQDAKGKGRGRGRGKGKERAPSKIFWDPDEYYKNKEKVEREKEREKERERERQAQLIPSPSQRQQSHEFDAPSSPSSLAKELTSDKALSQLARMRQAAGLSPVDEEKRAKDRLTMLRERRVDLEMRKALIANQDTSDKVSSTRDSFQSHLATLANFSKRLNQVTIPALKSSSNKRRRKYTQDDSNTAAPAQRSETLEDLEQYQHDDEMLFTQHNSADSGYRTFTQILSERTPKKPRSSSGSRSILVDKTPSPASSKSLRQTTLNHAQSTTNPVNPIKRTEIPSGAIGFPELEKAWEGARPIVQNPTVRNRKRDSEQDKKRQSLISGWISQSQSQSQSQRDDNAQEELSNEPQKRLFGGMDMDSTDRPNVSLDVDSDYEDDEEKEILGQRFRDHTIHAHQHVDANADADDQEDAESLDIETPQRKRTRSLPLDFLHDDSPSSERAVASLVNATQTQSQSQIQSQYSSGSLPTPHSNIPGMQNLMQNKYK</sequence>
<feature type="compositionally biased region" description="Low complexity" evidence="9">
    <location>
        <begin position="984"/>
        <end position="999"/>
    </location>
</feature>
<evidence type="ECO:0000256" key="3">
    <source>
        <dbReference type="ARBA" id="ARBA00012323"/>
    </source>
</evidence>
<dbReference type="GO" id="GO:0008865">
    <property type="term" value="F:fructokinase activity"/>
    <property type="evidence" value="ECO:0007669"/>
    <property type="project" value="TreeGrafter"/>
</dbReference>
<dbReference type="GO" id="GO:0005829">
    <property type="term" value="C:cytosol"/>
    <property type="evidence" value="ECO:0007669"/>
    <property type="project" value="TreeGrafter"/>
</dbReference>
<feature type="region of interest" description="Disordered" evidence="9">
    <location>
        <begin position="828"/>
        <end position="912"/>
    </location>
</feature>
<evidence type="ECO:0000313" key="13">
    <source>
        <dbReference type="Proteomes" id="UP000310189"/>
    </source>
</evidence>
<feature type="region of interest" description="Disordered" evidence="9">
    <location>
        <begin position="933"/>
        <end position="1019"/>
    </location>
</feature>
<feature type="region of interest" description="Disordered" evidence="9">
    <location>
        <begin position="758"/>
        <end position="812"/>
    </location>
</feature>
<dbReference type="PANTHER" id="PTHR19443:SF30">
    <property type="entry name" value="GLUCOKINASE-1-RELATED"/>
    <property type="match status" value="1"/>
</dbReference>
<dbReference type="GO" id="GO:0004340">
    <property type="term" value="F:glucokinase activity"/>
    <property type="evidence" value="ECO:0007669"/>
    <property type="project" value="UniProtKB-EC"/>
</dbReference>
<protein>
    <recommendedName>
        <fullName evidence="3">glucokinase</fullName>
        <ecNumber evidence="3">2.7.1.2</ecNumber>
    </recommendedName>
</protein>
<evidence type="ECO:0000256" key="5">
    <source>
        <dbReference type="ARBA" id="ARBA00022741"/>
    </source>
</evidence>
<dbReference type="UniPathway" id="UPA00109">
    <property type="reaction ID" value="UER00180"/>
</dbReference>
<feature type="region of interest" description="Disordered" evidence="9">
    <location>
        <begin position="524"/>
        <end position="617"/>
    </location>
</feature>